<comment type="caution">
    <text evidence="6">The sequence shown here is derived from an EMBL/GenBank/DDBJ whole genome shotgun (WGS) entry which is preliminary data.</text>
</comment>
<feature type="domain" description="Nephrocystin 3-like N-terminal" evidence="5">
    <location>
        <begin position="45"/>
        <end position="165"/>
    </location>
</feature>
<keyword evidence="1" id="KW-0677">Repeat</keyword>
<evidence type="ECO:0000313" key="6">
    <source>
        <dbReference type="EMBL" id="PWY94530.1"/>
    </source>
</evidence>
<reference evidence="6 7" key="1">
    <citation type="submission" date="2016-12" db="EMBL/GenBank/DDBJ databases">
        <title>The genomes of Aspergillus section Nigri reveals drivers in fungal speciation.</title>
        <authorList>
            <consortium name="DOE Joint Genome Institute"/>
            <person name="Vesth T.C."/>
            <person name="Nybo J."/>
            <person name="Theobald S."/>
            <person name="Brandl J."/>
            <person name="Frisvad J.C."/>
            <person name="Nielsen K.F."/>
            <person name="Lyhne E.K."/>
            <person name="Kogle M.E."/>
            <person name="Kuo A."/>
            <person name="Riley R."/>
            <person name="Clum A."/>
            <person name="Nolan M."/>
            <person name="Lipzen A."/>
            <person name="Salamov A."/>
            <person name="Henrissat B."/>
            <person name="Wiebenga A."/>
            <person name="De Vries R.P."/>
            <person name="Grigoriev I.V."/>
            <person name="Mortensen U.H."/>
            <person name="Andersen M.R."/>
            <person name="Baker S.E."/>
        </authorList>
    </citation>
    <scope>NUCLEOTIDE SEQUENCE [LARGE SCALE GENOMIC DNA]</scope>
    <source>
        <strain evidence="6 7">CBS 115572</strain>
    </source>
</reference>
<gene>
    <name evidence="6" type="ORF">BO94DRAFT_563155</name>
</gene>
<dbReference type="Pfam" id="PF13857">
    <property type="entry name" value="Ank_5"/>
    <property type="match status" value="1"/>
</dbReference>
<evidence type="ECO:0000256" key="2">
    <source>
        <dbReference type="ARBA" id="ARBA00023043"/>
    </source>
</evidence>
<feature type="repeat" description="ANK" evidence="3">
    <location>
        <begin position="784"/>
        <end position="817"/>
    </location>
</feature>
<dbReference type="PROSITE" id="PS50297">
    <property type="entry name" value="ANK_REP_REGION"/>
    <property type="match status" value="6"/>
</dbReference>
<evidence type="ECO:0000259" key="5">
    <source>
        <dbReference type="Pfam" id="PF24883"/>
    </source>
</evidence>
<dbReference type="SMART" id="SM00248">
    <property type="entry name" value="ANK"/>
    <property type="match status" value="17"/>
</dbReference>
<dbReference type="InterPro" id="IPR036770">
    <property type="entry name" value="Ankyrin_rpt-contain_sf"/>
</dbReference>
<dbReference type="PANTHER" id="PTHR24123">
    <property type="entry name" value="ANKYRIN REPEAT-CONTAINING"/>
    <property type="match status" value="1"/>
</dbReference>
<evidence type="ECO:0000313" key="7">
    <source>
        <dbReference type="Proteomes" id="UP000246702"/>
    </source>
</evidence>
<evidence type="ECO:0000256" key="3">
    <source>
        <dbReference type="PROSITE-ProRule" id="PRU00023"/>
    </source>
</evidence>
<feature type="repeat" description="ANK" evidence="3">
    <location>
        <begin position="1345"/>
        <end position="1379"/>
    </location>
</feature>
<feature type="region of interest" description="Disordered" evidence="4">
    <location>
        <begin position="1051"/>
        <end position="1084"/>
    </location>
</feature>
<dbReference type="Gene3D" id="1.25.40.20">
    <property type="entry name" value="Ankyrin repeat-containing domain"/>
    <property type="match status" value="10"/>
</dbReference>
<keyword evidence="7" id="KW-1185">Reference proteome</keyword>
<protein>
    <submittedName>
        <fullName evidence="6">Putative ankyrin repeat-containing protein</fullName>
    </submittedName>
</protein>
<keyword evidence="2 3" id="KW-0040">ANK repeat</keyword>
<dbReference type="Proteomes" id="UP000246702">
    <property type="component" value="Unassembled WGS sequence"/>
</dbReference>
<dbReference type="InterPro" id="IPR051165">
    <property type="entry name" value="Multifunctional_ANK_Repeat"/>
</dbReference>
<dbReference type="Pfam" id="PF24883">
    <property type="entry name" value="NPHP3_N"/>
    <property type="match status" value="1"/>
</dbReference>
<accession>A0A317XDB4</accession>
<dbReference type="InterPro" id="IPR002110">
    <property type="entry name" value="Ankyrin_rpt"/>
</dbReference>
<feature type="repeat" description="ANK" evidence="3">
    <location>
        <begin position="475"/>
        <end position="507"/>
    </location>
</feature>
<sequence length="1840" mass="206186">MEDDFVLVDRPNPQSFPELSSWLQPTAYHDPASDFHKHVGAHVPGTGDWIEKTPQYERWHGTDSEAILWIRAIAGAGKSVLIASRIARLQQYEPQAPILFFFRQIVTACHGSHALVRDWLDQLLPHSPSLQKALGACKKQGSIVTEYSFAELWQILTDALLAMPTRIQTALGGILSVRLEDRLVNRDIACFMRFQLDLAKDSIQSAIRNEIIRSMEDRVFPSFLYARLMLNEVLEEAQRASLNIQAVQRLIQSIHATLEDLYSQMLNDHSRRAGVPRERQMFILQLVTHATRPLRLLEIATVWKFLDVSITHHSFTEFLTDTNRADRISMHENTFPVIDMVETNQIVLACVRYLLSGGLTTWKRQTVSRLVRDPWKDMQRAQLNFPFIEYAACNWFIHVSRLPEIKSDLMNLLNAFTRLENPSYLAYVEMVMKVERESATISPQHVSAWGHMTAYAKALIQHAERGCDVNALDGQKMTPLSRAAAKGFPDMVSLLLENGATPNPEPDHRGRRPLHYAAQMNHHGVVRLLLEAGADPVVHRSTKYDPPQCSTYMPGRNFGSPLEYACEAGAVHSVRAMLPYLAAHDLKSALQWSIDAHQLEMVEMLVDLPELDMTRDNFIQDCLTSATQAHDPAVLQVLIDLSARLNHHTPTNPKDKEKCLDIILRTGCDVNARSKIGRTALHACVAAQASTIVEKLLKHGADVHVIDENGSTPLHLLDPRDRTYDGSVARILHAMTRAGASWDVMNGNGDRVPLLVWCQKYDFDEINFDLLQPYVTDWNITDEEGNTPFHLLLKRRPTKNTLQKLVGMGADLNRHNNEGCTPLLCTHNIDQLLDLGADIHAIDNEGNGVLHLFCEHHRCLGDLHVLLSAGADPLHLNHNGDTVWHVLMRHTLHHSFNALVSMVYMLRRLAGGIHLSRRNHDGQTLLHCMCGAEASNAQILLDPSKSPIDHLPAIEVKAMLEVEDHQGRRPIHLAAANSEVLVDWLIRRENVLHIAAAARDSNTLGLLLESYLDDEPLQEAINEANQDGRTPLISPSAMLLLEAGADVSRTDKKSRTSLHACAEFKRHPSTSDSRQAEQRRTVKNEDDTLGVTGIIRALLAHGADPLARDSMGRSPLEFAVDLENDEMVMELADLTPRHPQAEAKQLSLTPRDEYIHTLIDKATETAAKAASASPREIIVECEHLLKQGAFRVLELMVGRGLEVSRKQVFSKNRIRREDFIQSLARWGFSHLFETLGKSRDETDWIDGAMSRPFEINFDLPPLIFTASERELPNLNMLQVIIEAFHADVNIRAYENVRAPLLGRYINDEPHRSALHILAVGNHWWQTDAIRYLLQRGTDVTMRNAKGQTPLHIAVRGGYRRLGLAAVLLEDGADPNALHKTGVMSLAFAVGNSEMVQLLLNHGGKFELGSRPVLFEAISQQDIETVRIVLESGCNWGQTPFKQSLAELDKFEKRMFARHFGGEFEDRRIQEAEEIRDREQRLLLCQPVHYAAHGRFNQVAERAKAVEIVELLLAHGADPFCLSGEGITTIHGVFNQGGIVEPFLARLTEADLERRDCHGRTLLLATCEVGSRQDKFQSQKAHAFDNLEPHPTASMQKAHAIFRLCEMGADLSATDEKGNNVLHLLVAPEQHGIPSAAQILPMMISKCPRNLIHQTNQQRNTPLHVAARGHQWKAVRLLLDAGADPVVADSDGNTLLHHLAGCLREVNASDRQMTRSPQRPPPEDLWVDFSRLLGRGLDINARDNNGDTPLFKYVRSLSSQPSLRGPLLDRFLAAGSGSFCVAKVGVPHSLIPSPPDKKFVDAFTYLMELGLDPFDEDDKQRTPVDIAAAFGKEDILALFKK</sequence>
<dbReference type="InterPro" id="IPR056884">
    <property type="entry name" value="NPHP3-like_N"/>
</dbReference>
<dbReference type="SUPFAM" id="SSF48403">
    <property type="entry name" value="Ankyrin repeat"/>
    <property type="match status" value="5"/>
</dbReference>
<feature type="repeat" description="ANK" evidence="3">
    <location>
        <begin position="1657"/>
        <end position="1689"/>
    </location>
</feature>
<feature type="compositionally biased region" description="Basic and acidic residues" evidence="4">
    <location>
        <begin position="1074"/>
        <end position="1084"/>
    </location>
</feature>
<dbReference type="GeneID" id="37116478"/>
<evidence type="ECO:0000256" key="1">
    <source>
        <dbReference type="ARBA" id="ARBA00022737"/>
    </source>
</evidence>
<feature type="repeat" description="ANK" evidence="3">
    <location>
        <begin position="676"/>
        <end position="708"/>
    </location>
</feature>
<dbReference type="RefSeq" id="XP_025471291.1">
    <property type="nucleotide sequence ID" value="XM_025614335.1"/>
</dbReference>
<dbReference type="EMBL" id="MSFK01000004">
    <property type="protein sequence ID" value="PWY94530.1"/>
    <property type="molecule type" value="Genomic_DNA"/>
</dbReference>
<dbReference type="OrthoDB" id="21416at2759"/>
<organism evidence="6 7">
    <name type="scientific">Aspergillus sclerotioniger CBS 115572</name>
    <dbReference type="NCBI Taxonomy" id="1450535"/>
    <lineage>
        <taxon>Eukaryota</taxon>
        <taxon>Fungi</taxon>
        <taxon>Dikarya</taxon>
        <taxon>Ascomycota</taxon>
        <taxon>Pezizomycotina</taxon>
        <taxon>Eurotiomycetes</taxon>
        <taxon>Eurotiomycetidae</taxon>
        <taxon>Eurotiales</taxon>
        <taxon>Aspergillaceae</taxon>
        <taxon>Aspergillus</taxon>
        <taxon>Aspergillus subgen. Circumdati</taxon>
    </lineage>
</organism>
<dbReference type="PANTHER" id="PTHR24123:SF141">
    <property type="entry name" value="ANKYRIN 2, ISOFORM U"/>
    <property type="match status" value="1"/>
</dbReference>
<proteinExistence type="predicted"/>
<dbReference type="Pfam" id="PF12796">
    <property type="entry name" value="Ank_2"/>
    <property type="match status" value="3"/>
</dbReference>
<evidence type="ECO:0000256" key="4">
    <source>
        <dbReference type="SAM" id="MobiDB-lite"/>
    </source>
</evidence>
<dbReference type="PROSITE" id="PS50088">
    <property type="entry name" value="ANK_REPEAT"/>
    <property type="match status" value="6"/>
</dbReference>
<dbReference type="STRING" id="1450535.A0A317XDB4"/>
<name>A0A317XDB4_9EURO</name>
<feature type="repeat" description="ANK" evidence="3">
    <location>
        <begin position="509"/>
        <end position="541"/>
    </location>
</feature>